<dbReference type="GO" id="GO:0009360">
    <property type="term" value="C:DNA polymerase III complex"/>
    <property type="evidence" value="ECO:0007669"/>
    <property type="project" value="TreeGrafter"/>
</dbReference>
<evidence type="ECO:0000256" key="2">
    <source>
        <dbReference type="ARBA" id="ARBA00022932"/>
    </source>
</evidence>
<evidence type="ECO:0000313" key="4">
    <source>
        <dbReference type="EMBL" id="KDN24853.1"/>
    </source>
</evidence>
<dbReference type="AlphaFoldDB" id="A0A066UKW1"/>
<keyword evidence="5" id="KW-1185">Reference proteome</keyword>
<reference evidence="4 5" key="1">
    <citation type="journal article" date="2014" name="Genome Announc.">
        <title>Draft Genome Sequence of Moraxella bovoculi Strain 237T (ATCC BAA-1259T) Isolated from a Calf with Infectious Bovine Keratoconjunctivitis.</title>
        <authorList>
            <person name="Calcutt M.J."/>
            <person name="Foecking M.F."/>
            <person name="Martin N.T."/>
            <person name="Mhlanga-Mutangadura T."/>
            <person name="Reilly T.J."/>
        </authorList>
    </citation>
    <scope>NUCLEOTIDE SEQUENCE [LARGE SCALE GENOMIC DNA]</scope>
    <source>
        <strain evidence="4 5">237</strain>
    </source>
</reference>
<dbReference type="GO" id="GO:0003887">
    <property type="term" value="F:DNA-directed DNA polymerase activity"/>
    <property type="evidence" value="ECO:0007669"/>
    <property type="project" value="UniProtKB-KW"/>
</dbReference>
<dbReference type="Gene3D" id="3.40.50.300">
    <property type="entry name" value="P-loop containing nucleotide triphosphate hydrolases"/>
    <property type="match status" value="1"/>
</dbReference>
<comment type="caution">
    <text evidence="4">The sequence shown here is derived from an EMBL/GenBank/DDBJ whole genome shotgun (WGS) entry which is preliminary data.</text>
</comment>
<dbReference type="InterPro" id="IPR050238">
    <property type="entry name" value="DNA_Rep/Repair_Clamp_Loader"/>
</dbReference>
<keyword evidence="2" id="KW-0239">DNA-directed DNA polymerase</keyword>
<organism evidence="4 5">
    <name type="scientific">Moraxella bovoculi 237</name>
    <dbReference type="NCBI Taxonomy" id="743974"/>
    <lineage>
        <taxon>Bacteria</taxon>
        <taxon>Pseudomonadati</taxon>
        <taxon>Pseudomonadota</taxon>
        <taxon>Gammaproteobacteria</taxon>
        <taxon>Moraxellales</taxon>
        <taxon>Moraxellaceae</taxon>
        <taxon>Moraxella</taxon>
    </lineage>
</organism>
<dbReference type="Proteomes" id="UP000035860">
    <property type="component" value="Unassembled WGS sequence"/>
</dbReference>
<protein>
    <recommendedName>
        <fullName evidence="1">DNA-directed DNA polymerase</fullName>
        <ecNumber evidence="1">2.7.7.7</ecNumber>
    </recommendedName>
</protein>
<dbReference type="GO" id="GO:0006261">
    <property type="term" value="P:DNA-templated DNA replication"/>
    <property type="evidence" value="ECO:0007669"/>
    <property type="project" value="TreeGrafter"/>
</dbReference>
<comment type="catalytic activity">
    <reaction evidence="3">
        <text>DNA(n) + a 2'-deoxyribonucleoside 5'-triphosphate = DNA(n+1) + diphosphate</text>
        <dbReference type="Rhea" id="RHEA:22508"/>
        <dbReference type="Rhea" id="RHEA-COMP:17339"/>
        <dbReference type="Rhea" id="RHEA-COMP:17340"/>
        <dbReference type="ChEBI" id="CHEBI:33019"/>
        <dbReference type="ChEBI" id="CHEBI:61560"/>
        <dbReference type="ChEBI" id="CHEBI:173112"/>
        <dbReference type="EC" id="2.7.7.7"/>
    </reaction>
</comment>
<evidence type="ECO:0000256" key="3">
    <source>
        <dbReference type="ARBA" id="ARBA00049244"/>
    </source>
</evidence>
<name>A0A066UKW1_9GAMM</name>
<proteinExistence type="predicted"/>
<dbReference type="InterPro" id="IPR027417">
    <property type="entry name" value="P-loop_NTPase"/>
</dbReference>
<dbReference type="EMBL" id="AOMT01000026">
    <property type="protein sequence ID" value="KDN24853.1"/>
    <property type="molecule type" value="Genomic_DNA"/>
</dbReference>
<dbReference type="Pfam" id="PF13177">
    <property type="entry name" value="DNA_pol3_delta2"/>
    <property type="match status" value="1"/>
</dbReference>
<dbReference type="EC" id="2.7.7.7" evidence="1"/>
<dbReference type="PANTHER" id="PTHR11669">
    <property type="entry name" value="REPLICATION FACTOR C / DNA POLYMERASE III GAMMA-TAU SUBUNIT"/>
    <property type="match status" value="1"/>
</dbReference>
<dbReference type="eggNOG" id="COG0470">
    <property type="taxonomic scope" value="Bacteria"/>
</dbReference>
<dbReference type="SUPFAM" id="SSF52540">
    <property type="entry name" value="P-loop containing nucleoside triphosphate hydrolases"/>
    <property type="match status" value="1"/>
</dbReference>
<dbReference type="RefSeq" id="WP_036366387.1">
    <property type="nucleotide sequence ID" value="NZ_AOMT01000026.1"/>
</dbReference>
<accession>A0A066UKW1</accession>
<keyword evidence="2" id="KW-0548">Nucleotidyltransferase</keyword>
<evidence type="ECO:0000256" key="1">
    <source>
        <dbReference type="ARBA" id="ARBA00012417"/>
    </source>
</evidence>
<dbReference type="PANTHER" id="PTHR11669:SF8">
    <property type="entry name" value="DNA POLYMERASE III SUBUNIT DELTA"/>
    <property type="match status" value="1"/>
</dbReference>
<sequence>MNEQEQLSYFAPLLPWQTHAWEQVVGQFYDGKLPHGLLACGMAGIGKREFVWRFVAWLLCDDKGEQGACGACDSCHWLMAGTHPDVMALPSESLPTSDESERSSIKIDDVRALQEYSHVKGHGVRLIVLDDADSLTIGASNALLKTLEEPRAGVHLILISDNPAKLMPTIKSRVQALPLGAVAHDVALAYVGGFLGDESLARLALTLTDGAVLKAVDLPKAVWFGKRVLWLKTWLTLRHGERSAVSASDYWQGVMSFADFAVLTRLMLMDVVRVGLGLDSIHTDMDVAGLINGEDNLSLDKVENFLASLDGMAVAVGQNVQDKMAYDELFCRLVDL</sequence>
<evidence type="ECO:0000313" key="5">
    <source>
        <dbReference type="Proteomes" id="UP000035860"/>
    </source>
</evidence>
<gene>
    <name evidence="4" type="ORF">MBO_07858</name>
</gene>
<dbReference type="OrthoDB" id="9811073at2"/>
<keyword evidence="2" id="KW-0808">Transferase</keyword>